<sequence length="124" mass="13685">MISWAWRWRNLTCSAITVSLLDTLARMKSSAVSICWASAMRSTRGILLGGMSPTRWTTRSGLSAATHSIGVRAKSQTQRDQTVLQINATKGKYQRKESHGPRIRSSIILDDHGFPSSFLVFSGS</sequence>
<feature type="chain" id="PRO_5025332180" evidence="1">
    <location>
        <begin position="16"/>
        <end position="124"/>
    </location>
</feature>
<name>A0A6B0UPN3_IXORI</name>
<evidence type="ECO:0000256" key="1">
    <source>
        <dbReference type="SAM" id="SignalP"/>
    </source>
</evidence>
<evidence type="ECO:0000313" key="2">
    <source>
        <dbReference type="EMBL" id="MXU91665.1"/>
    </source>
</evidence>
<dbReference type="AlphaFoldDB" id="A0A6B0UPN3"/>
<proteinExistence type="predicted"/>
<accession>A0A6B0UPN3</accession>
<keyword evidence="1" id="KW-0732">Signal</keyword>
<dbReference type="EMBL" id="GIFC01009582">
    <property type="protein sequence ID" value="MXU91665.1"/>
    <property type="molecule type" value="Transcribed_RNA"/>
</dbReference>
<feature type="signal peptide" evidence="1">
    <location>
        <begin position="1"/>
        <end position="15"/>
    </location>
</feature>
<reference evidence="2" key="1">
    <citation type="submission" date="2019-12" db="EMBL/GenBank/DDBJ databases">
        <title>An insight into the sialome of adult female Ixodes ricinus ticks feeding for 6 days.</title>
        <authorList>
            <person name="Perner J."/>
            <person name="Ribeiro J.M.C."/>
        </authorList>
    </citation>
    <scope>NUCLEOTIDE SEQUENCE</scope>
    <source>
        <strain evidence="2">Semi-engorged</strain>
        <tissue evidence="2">Salivary glands</tissue>
    </source>
</reference>
<organism evidence="2">
    <name type="scientific">Ixodes ricinus</name>
    <name type="common">Common tick</name>
    <name type="synonym">Acarus ricinus</name>
    <dbReference type="NCBI Taxonomy" id="34613"/>
    <lineage>
        <taxon>Eukaryota</taxon>
        <taxon>Metazoa</taxon>
        <taxon>Ecdysozoa</taxon>
        <taxon>Arthropoda</taxon>
        <taxon>Chelicerata</taxon>
        <taxon>Arachnida</taxon>
        <taxon>Acari</taxon>
        <taxon>Parasitiformes</taxon>
        <taxon>Ixodida</taxon>
        <taxon>Ixodoidea</taxon>
        <taxon>Ixodidae</taxon>
        <taxon>Ixodinae</taxon>
        <taxon>Ixodes</taxon>
    </lineage>
</organism>
<protein>
    <submittedName>
        <fullName evidence="2">Putative secreted protein</fullName>
    </submittedName>
</protein>